<protein>
    <submittedName>
        <fullName evidence="1">Uncharacterized protein</fullName>
    </submittedName>
</protein>
<dbReference type="EMBL" id="UOFA01000209">
    <property type="protein sequence ID" value="VAW45618.1"/>
    <property type="molecule type" value="Genomic_DNA"/>
</dbReference>
<name>A0A3B0VPQ8_9ZZZZ</name>
<accession>A0A3B0VPQ8</accession>
<evidence type="ECO:0000313" key="1">
    <source>
        <dbReference type="EMBL" id="VAW45618.1"/>
    </source>
</evidence>
<gene>
    <name evidence="1" type="ORF">MNBD_GAMMA02-207</name>
</gene>
<dbReference type="AlphaFoldDB" id="A0A3B0VPQ8"/>
<sequence>MKLLIKQLEIMGQTSSLKQHASVKQLIESGQHEIDLIEEVTKYSHELICAVEPQDDQE</sequence>
<reference evidence="1" key="1">
    <citation type="submission" date="2018-06" db="EMBL/GenBank/DDBJ databases">
        <authorList>
            <person name="Zhirakovskaya E."/>
        </authorList>
    </citation>
    <scope>NUCLEOTIDE SEQUENCE</scope>
</reference>
<proteinExistence type="predicted"/>
<organism evidence="1">
    <name type="scientific">hydrothermal vent metagenome</name>
    <dbReference type="NCBI Taxonomy" id="652676"/>
    <lineage>
        <taxon>unclassified sequences</taxon>
        <taxon>metagenomes</taxon>
        <taxon>ecological metagenomes</taxon>
    </lineage>
</organism>